<comment type="subcellular location">
    <subcellularLocation>
        <location evidence="1">Cell envelope</location>
    </subcellularLocation>
</comment>
<evidence type="ECO:0000313" key="6">
    <source>
        <dbReference type="Proteomes" id="UP001269819"/>
    </source>
</evidence>
<feature type="signal peptide" evidence="3">
    <location>
        <begin position="1"/>
        <end position="22"/>
    </location>
</feature>
<name>A0ABU3VU85_9GAMM</name>
<keyword evidence="6" id="KW-1185">Reference proteome</keyword>
<evidence type="ECO:0000256" key="3">
    <source>
        <dbReference type="SAM" id="SignalP"/>
    </source>
</evidence>
<accession>A0ABU3VU85</accession>
<keyword evidence="2 3" id="KW-0732">Signal</keyword>
<dbReference type="PROSITE" id="PS51257">
    <property type="entry name" value="PROKAR_LIPOPROTEIN"/>
    <property type="match status" value="1"/>
</dbReference>
<dbReference type="InterPro" id="IPR018976">
    <property type="entry name" value="Imelysin-like"/>
</dbReference>
<feature type="chain" id="PRO_5045608465" evidence="3">
    <location>
        <begin position="23"/>
        <end position="445"/>
    </location>
</feature>
<sequence>MIARLSRNPLFVAVSAMTLATACSTGQDNAAADAEKDTPQAEQAVAQSVDKAAVVSHYADLAHANFQDALTAAKALDAATDKLISEPTAANLAAAKEAWLAARVPYQQTEVFRFGNAVVDDWEGQLNAWPLDEGLIDYVADADYQYELGNDGATANIIASTSINVGGETIDTTELTPQLLADLNEIGGSEANVATGYHAIEFLLWGQDLNGFGAGNGNRPATDFAQGDDCTNDHCDRRADYLDATTDLLISDLEWMVAQWAPEQADNYRAELTGLAPEEAFQRMLFGMGSLSLGELAGERMKVALEANSYEDEHDCFSDNTHNSHYYNGQGVQNVYTGSYTRIDGTVFEGPSLSDLVAEANPELDSTLNDQLNASMAALSTMKQTAEASENPVKFDMMIAPNNTEGAKVINNTIVALVEQTGSIEKAAQILGVNSLQPDDAGHSF</sequence>
<dbReference type="Pfam" id="PF09375">
    <property type="entry name" value="Peptidase_M75"/>
    <property type="match status" value="1"/>
</dbReference>
<reference evidence="5 6" key="1">
    <citation type="submission" date="2023-10" db="EMBL/GenBank/DDBJ databases">
        <title>Characteristics and mechanism of a salt-tolerant marine origin heterotrophic nitrifying- aerobic denitrifying bacteria Marinobacter xestospongiae HN1.</title>
        <authorList>
            <person name="Qi R."/>
        </authorList>
    </citation>
    <scope>NUCLEOTIDE SEQUENCE [LARGE SCALE GENOMIC DNA]</scope>
    <source>
        <strain evidence="5 6">HN1</strain>
    </source>
</reference>
<evidence type="ECO:0000256" key="2">
    <source>
        <dbReference type="ARBA" id="ARBA00022729"/>
    </source>
</evidence>
<dbReference type="RefSeq" id="WP_316972705.1">
    <property type="nucleotide sequence ID" value="NZ_JAWIIJ010000002.1"/>
</dbReference>
<dbReference type="Proteomes" id="UP001269819">
    <property type="component" value="Unassembled WGS sequence"/>
</dbReference>
<protein>
    <submittedName>
        <fullName evidence="5">Imelysin family protein</fullName>
    </submittedName>
</protein>
<dbReference type="EMBL" id="JAWIIJ010000002">
    <property type="protein sequence ID" value="MDV2077830.1"/>
    <property type="molecule type" value="Genomic_DNA"/>
</dbReference>
<feature type="domain" description="Imelysin-like" evidence="4">
    <location>
        <begin position="62"/>
        <end position="423"/>
    </location>
</feature>
<organism evidence="5 6">
    <name type="scientific">Marinobacter xestospongiae</name>
    <dbReference type="NCBI Taxonomy" id="994319"/>
    <lineage>
        <taxon>Bacteria</taxon>
        <taxon>Pseudomonadati</taxon>
        <taxon>Pseudomonadota</taxon>
        <taxon>Gammaproteobacteria</taxon>
        <taxon>Pseudomonadales</taxon>
        <taxon>Marinobacteraceae</taxon>
        <taxon>Marinobacter</taxon>
    </lineage>
</organism>
<evidence type="ECO:0000313" key="5">
    <source>
        <dbReference type="EMBL" id="MDV2077830.1"/>
    </source>
</evidence>
<evidence type="ECO:0000259" key="4">
    <source>
        <dbReference type="Pfam" id="PF09375"/>
    </source>
</evidence>
<dbReference type="Gene3D" id="1.20.1420.20">
    <property type="entry name" value="M75 peptidase, HXXE motif"/>
    <property type="match status" value="1"/>
</dbReference>
<dbReference type="InterPro" id="IPR038352">
    <property type="entry name" value="Imelysin_sf"/>
</dbReference>
<gene>
    <name evidence="5" type="ORF">RYS15_04015</name>
</gene>
<dbReference type="CDD" id="cd14657">
    <property type="entry name" value="Imelysin_IrpA-like"/>
    <property type="match status" value="1"/>
</dbReference>
<comment type="caution">
    <text evidence="5">The sequence shown here is derived from an EMBL/GenBank/DDBJ whole genome shotgun (WGS) entry which is preliminary data.</text>
</comment>
<evidence type="ECO:0000256" key="1">
    <source>
        <dbReference type="ARBA" id="ARBA00004196"/>
    </source>
</evidence>
<proteinExistence type="predicted"/>